<feature type="region of interest" description="Disordered" evidence="1">
    <location>
        <begin position="19"/>
        <end position="51"/>
    </location>
</feature>
<reference evidence="3 4" key="1">
    <citation type="journal article" date="2018" name="BMC Genomics">
        <title>The genome of Naegleria lovaniensis, the basis for a comparative approach to unravel pathogenicity factors of the human pathogenic amoeba N. fowleri.</title>
        <authorList>
            <person name="Liechti N."/>
            <person name="Schurch N."/>
            <person name="Bruggmann R."/>
            <person name="Wittwer M."/>
        </authorList>
    </citation>
    <scope>NUCLEOTIDE SEQUENCE [LARGE SCALE GENOMIC DNA]</scope>
    <source>
        <strain evidence="3 4">ATCC 30569</strain>
    </source>
</reference>
<dbReference type="Pfam" id="PF14216">
    <property type="entry name" value="DUF4326"/>
    <property type="match status" value="1"/>
</dbReference>
<accession>A0AA88GT65</accession>
<proteinExistence type="predicted"/>
<feature type="compositionally biased region" description="Polar residues" evidence="1">
    <location>
        <begin position="30"/>
        <end position="42"/>
    </location>
</feature>
<evidence type="ECO:0000313" key="3">
    <source>
        <dbReference type="EMBL" id="KAG2383670.1"/>
    </source>
</evidence>
<dbReference type="InterPro" id="IPR025475">
    <property type="entry name" value="DUF4326"/>
</dbReference>
<dbReference type="Proteomes" id="UP000816034">
    <property type="component" value="Unassembled WGS sequence"/>
</dbReference>
<dbReference type="AlphaFoldDB" id="A0AA88GT65"/>
<feature type="domain" description="DUF4326" evidence="2">
    <location>
        <begin position="277"/>
        <end position="362"/>
    </location>
</feature>
<dbReference type="GeneID" id="68096796"/>
<dbReference type="EMBL" id="PYSW02000020">
    <property type="protein sequence ID" value="KAG2383670.1"/>
    <property type="molecule type" value="Genomic_DNA"/>
</dbReference>
<protein>
    <recommendedName>
        <fullName evidence="2">DUF4326 domain-containing protein</fullName>
    </recommendedName>
</protein>
<sequence length="369" mass="42515">MISSHQEKAGFLLVTVEEESTSSSLSNSTKAFSNNGSTTNTKEPLHEYKHHHRRRNFRMMESTITNKTNKRQLAVEEGEEIPILHHHRANSSIIMDPSSMKFHDDDHLQHEATTISGRPHREELSLQATFLGKRNLTEFKAENHQDHHVVTEEIEDCQTPSPLVWNDEPMDHPGSFPHPVPDTYQAEHALEIPPNEPANHEREMEHQPLDQLQQPHQNFFCPQIVGYGNNGTLYVQSQHTGRLIPAVLSPKKKKPKTKHPLNAELINTKTNVVRIRKKKGQTVVNCDVYVGNKCFHGGWRLQESKWANPFEKLPKSESLQKYREYILSQPKLKRELIELKGKTLGCFCERHERPCHADVLCELVEELYP</sequence>
<comment type="caution">
    <text evidence="3">The sequence shown here is derived from an EMBL/GenBank/DDBJ whole genome shotgun (WGS) entry which is preliminary data.</text>
</comment>
<organism evidence="3 4">
    <name type="scientific">Naegleria lovaniensis</name>
    <name type="common">Amoeba</name>
    <dbReference type="NCBI Taxonomy" id="51637"/>
    <lineage>
        <taxon>Eukaryota</taxon>
        <taxon>Discoba</taxon>
        <taxon>Heterolobosea</taxon>
        <taxon>Tetramitia</taxon>
        <taxon>Eutetramitia</taxon>
        <taxon>Vahlkampfiidae</taxon>
        <taxon>Naegleria</taxon>
    </lineage>
</organism>
<evidence type="ECO:0000256" key="1">
    <source>
        <dbReference type="SAM" id="MobiDB-lite"/>
    </source>
</evidence>
<dbReference type="RefSeq" id="XP_044549349.1">
    <property type="nucleotide sequence ID" value="XM_044693970.1"/>
</dbReference>
<gene>
    <name evidence="3" type="ORF">C9374_004341</name>
</gene>
<keyword evidence="4" id="KW-1185">Reference proteome</keyword>
<evidence type="ECO:0000259" key="2">
    <source>
        <dbReference type="Pfam" id="PF14216"/>
    </source>
</evidence>
<evidence type="ECO:0000313" key="4">
    <source>
        <dbReference type="Proteomes" id="UP000816034"/>
    </source>
</evidence>
<name>A0AA88GT65_NAELO</name>